<evidence type="ECO:0000256" key="6">
    <source>
        <dbReference type="ARBA" id="ARBA00022968"/>
    </source>
</evidence>
<organism evidence="11 12">
    <name type="scientific">Porites evermanni</name>
    <dbReference type="NCBI Taxonomy" id="104178"/>
    <lineage>
        <taxon>Eukaryota</taxon>
        <taxon>Metazoa</taxon>
        <taxon>Cnidaria</taxon>
        <taxon>Anthozoa</taxon>
        <taxon>Hexacorallia</taxon>
        <taxon>Scleractinia</taxon>
        <taxon>Fungiina</taxon>
        <taxon>Poritidae</taxon>
        <taxon>Porites</taxon>
    </lineage>
</organism>
<evidence type="ECO:0000256" key="2">
    <source>
        <dbReference type="ARBA" id="ARBA00008661"/>
    </source>
</evidence>
<keyword evidence="3 10" id="KW-0328">Glycosyltransferase</keyword>
<dbReference type="InterPro" id="IPR002659">
    <property type="entry name" value="Glyco_trans_31"/>
</dbReference>
<dbReference type="InterPro" id="IPR029044">
    <property type="entry name" value="Nucleotide-diphossugar_trans"/>
</dbReference>
<dbReference type="SUPFAM" id="SSF53448">
    <property type="entry name" value="Nucleotide-diphospho-sugar transferases"/>
    <property type="match status" value="1"/>
</dbReference>
<evidence type="ECO:0000256" key="3">
    <source>
        <dbReference type="ARBA" id="ARBA00022676"/>
    </source>
</evidence>
<evidence type="ECO:0000256" key="9">
    <source>
        <dbReference type="ARBA" id="ARBA00023136"/>
    </source>
</evidence>
<evidence type="ECO:0000256" key="8">
    <source>
        <dbReference type="ARBA" id="ARBA00023034"/>
    </source>
</evidence>
<protein>
    <recommendedName>
        <fullName evidence="10">Hexosyltransferase</fullName>
        <ecNumber evidence="10">2.4.1.-</ecNumber>
    </recommendedName>
</protein>
<evidence type="ECO:0000256" key="5">
    <source>
        <dbReference type="ARBA" id="ARBA00022692"/>
    </source>
</evidence>
<keyword evidence="7" id="KW-1133">Transmembrane helix</keyword>
<evidence type="ECO:0000256" key="10">
    <source>
        <dbReference type="RuleBase" id="RU363063"/>
    </source>
</evidence>
<evidence type="ECO:0000313" key="12">
    <source>
        <dbReference type="Proteomes" id="UP001159427"/>
    </source>
</evidence>
<evidence type="ECO:0000256" key="1">
    <source>
        <dbReference type="ARBA" id="ARBA00004323"/>
    </source>
</evidence>
<dbReference type="EMBL" id="CALNXI010000066">
    <property type="protein sequence ID" value="CAH3017610.1"/>
    <property type="molecule type" value="Genomic_DNA"/>
</dbReference>
<dbReference type="Pfam" id="PF01762">
    <property type="entry name" value="Galactosyl_T"/>
    <property type="match status" value="1"/>
</dbReference>
<keyword evidence="5" id="KW-0812">Transmembrane</keyword>
<comment type="caution">
    <text evidence="11">The sequence shown here is derived from an EMBL/GenBank/DDBJ whole genome shotgun (WGS) entry which is preliminary data.</text>
</comment>
<reference evidence="11 12" key="1">
    <citation type="submission" date="2022-05" db="EMBL/GenBank/DDBJ databases">
        <authorList>
            <consortium name="Genoscope - CEA"/>
            <person name="William W."/>
        </authorList>
    </citation>
    <scope>NUCLEOTIDE SEQUENCE [LARGE SCALE GENOMIC DNA]</scope>
</reference>
<dbReference type="PANTHER" id="PTHR11214:SF3">
    <property type="entry name" value="BETA-1,3-GALACTOSYLTRANSFERASE 6"/>
    <property type="match status" value="1"/>
</dbReference>
<comment type="similarity">
    <text evidence="2 10">Belongs to the glycosyltransferase 31 family.</text>
</comment>
<evidence type="ECO:0000256" key="7">
    <source>
        <dbReference type="ARBA" id="ARBA00022989"/>
    </source>
</evidence>
<keyword evidence="9" id="KW-0472">Membrane</keyword>
<gene>
    <name evidence="11" type="ORF">PEVE_00038585</name>
</gene>
<dbReference type="Gene3D" id="3.90.550.50">
    <property type="match status" value="1"/>
</dbReference>
<evidence type="ECO:0000313" key="11">
    <source>
        <dbReference type="EMBL" id="CAH3017610.1"/>
    </source>
</evidence>
<accession>A0ABN8LPJ7</accession>
<proteinExistence type="inferred from homology"/>
<sequence>MTQSSEKLKQHKTTLITTTSCMQPYFLLVLVSSAPNNAKKRRDIRLTWGLDSDLKPRWKTVFLVGQTRNRTESEALLKEGVTFGDLIRADYYEHYWNQTLKIQMGLEWASKHCQFSFLLKMDDDAFLNTRALISLLNNPKTPREKLYTGWVNEHPTVKRHGKWKVSQSEYNGTFYPPFCPGLGIVLSPDVVDAIVGLFDAVQKFRLDDVYIALLANKIGVKPIHNPNFEVWPSNKNRCRFINSTLVRHAVTGECLFKVYNEMLSYLSTVKG</sequence>
<name>A0ABN8LPJ7_9CNID</name>
<keyword evidence="8 10" id="KW-0333">Golgi apparatus</keyword>
<keyword evidence="6" id="KW-0735">Signal-anchor</keyword>
<dbReference type="Proteomes" id="UP001159427">
    <property type="component" value="Unassembled WGS sequence"/>
</dbReference>
<evidence type="ECO:0000256" key="4">
    <source>
        <dbReference type="ARBA" id="ARBA00022679"/>
    </source>
</evidence>
<keyword evidence="12" id="KW-1185">Reference proteome</keyword>
<keyword evidence="4" id="KW-0808">Transferase</keyword>
<comment type="subcellular location">
    <subcellularLocation>
        <location evidence="1 10">Golgi apparatus membrane</location>
        <topology evidence="1 10">Single-pass type II membrane protein</topology>
    </subcellularLocation>
</comment>
<dbReference type="EC" id="2.4.1.-" evidence="10"/>
<dbReference type="PANTHER" id="PTHR11214">
    <property type="entry name" value="BETA-1,3-N-ACETYLGLUCOSAMINYLTRANSFERASE"/>
    <property type="match status" value="1"/>
</dbReference>